<sequence length="520" mass="55688">MVLTPLFLGGRLALSRPRAGGQQGQSRLLSESSQMQQEAGVSEPGRKEAVPSLSERPVSKSLHRYQLTPSDLLAGTAQVAEHSGEGSASSLVWDVQSTEDAAALLAGCPLDLVIACSFQRAYAPHYLAQQEAVRKLAEAQPAGMAFACVDLSCKDVAEWAGVREPEVRLLQPDGSVMARLNPQEVKTGALHKLALDKAKSLAQSAEQKLDALSERFPNALRSELDICLPRDTPEKMNQNAVDTVQKMYGCESPEAEMVDTLCRTCQKGSVPRPRFIAGLAKIIRASDAKSSIPFLDLSRRLAGLKLCGGAEPGAQEALELLLDSSLCKVDESPGPGPCMMLALQLLANCFHQPSLAEALLPVVAQFVQAPAWPVLWSEAPGTSQSHLDKARDAAAIMLLNASVVLRQARLRATHAPLLEHSVLALKRCPNDQRLNWTVANLLAMGGGVDEAKSVLQAQPMTPLRLLAAAVFNDQLSGPDSVAFPAAWHPPTTSTAMAPANDQRRRPGRAIPARHRRRGGG</sequence>
<dbReference type="EMBL" id="CAJNJA010102952">
    <property type="protein sequence ID" value="CAE7945055.1"/>
    <property type="molecule type" value="Genomic_DNA"/>
</dbReference>
<dbReference type="Proteomes" id="UP000601435">
    <property type="component" value="Unassembled WGS sequence"/>
</dbReference>
<gene>
    <name evidence="2" type="primary">ITGB1BP2</name>
    <name evidence="2" type="ORF">SNEC2469_LOCUS35485</name>
</gene>
<dbReference type="Gene3D" id="1.25.10.10">
    <property type="entry name" value="Leucine-rich Repeat Variant"/>
    <property type="match status" value="1"/>
</dbReference>
<protein>
    <submittedName>
        <fullName evidence="2">ITGB1BP2 protein</fullName>
    </submittedName>
</protein>
<organism evidence="2 3">
    <name type="scientific">Symbiodinium necroappetens</name>
    <dbReference type="NCBI Taxonomy" id="1628268"/>
    <lineage>
        <taxon>Eukaryota</taxon>
        <taxon>Sar</taxon>
        <taxon>Alveolata</taxon>
        <taxon>Dinophyceae</taxon>
        <taxon>Suessiales</taxon>
        <taxon>Symbiodiniaceae</taxon>
        <taxon>Symbiodinium</taxon>
    </lineage>
</organism>
<feature type="compositionally biased region" description="Basic residues" evidence="1">
    <location>
        <begin position="505"/>
        <end position="520"/>
    </location>
</feature>
<reference evidence="2" key="1">
    <citation type="submission" date="2021-02" db="EMBL/GenBank/DDBJ databases">
        <authorList>
            <person name="Dougan E. K."/>
            <person name="Rhodes N."/>
            <person name="Thang M."/>
            <person name="Chan C."/>
        </authorList>
    </citation>
    <scope>NUCLEOTIDE SEQUENCE</scope>
</reference>
<comment type="caution">
    <text evidence="2">The sequence shown here is derived from an EMBL/GenBank/DDBJ whole genome shotgun (WGS) entry which is preliminary data.</text>
</comment>
<proteinExistence type="predicted"/>
<dbReference type="InterPro" id="IPR011989">
    <property type="entry name" value="ARM-like"/>
</dbReference>
<feature type="compositionally biased region" description="Polar residues" evidence="1">
    <location>
        <begin position="24"/>
        <end position="39"/>
    </location>
</feature>
<evidence type="ECO:0000313" key="2">
    <source>
        <dbReference type="EMBL" id="CAE7945055.1"/>
    </source>
</evidence>
<feature type="region of interest" description="Disordered" evidence="1">
    <location>
        <begin position="488"/>
        <end position="520"/>
    </location>
</feature>
<dbReference type="AlphaFoldDB" id="A0A813CJP7"/>
<dbReference type="OrthoDB" id="429232at2759"/>
<evidence type="ECO:0000313" key="3">
    <source>
        <dbReference type="Proteomes" id="UP000601435"/>
    </source>
</evidence>
<accession>A0A813CJP7</accession>
<keyword evidence="3" id="KW-1185">Reference proteome</keyword>
<name>A0A813CJP7_9DINO</name>
<feature type="region of interest" description="Disordered" evidence="1">
    <location>
        <begin position="16"/>
        <end position="60"/>
    </location>
</feature>
<evidence type="ECO:0000256" key="1">
    <source>
        <dbReference type="SAM" id="MobiDB-lite"/>
    </source>
</evidence>